<dbReference type="SUPFAM" id="SSF89550">
    <property type="entry name" value="PHP domain-like"/>
    <property type="match status" value="1"/>
</dbReference>
<comment type="similarity">
    <text evidence="1 5">Belongs to the metallo-dependent hydrolases superfamily. CpsB/CapC family.</text>
</comment>
<dbReference type="EMBL" id="CVOU01000015">
    <property type="protein sequence ID" value="CRI20017.1"/>
    <property type="molecule type" value="Genomic_DNA"/>
</dbReference>
<dbReference type="AlphaFoldDB" id="A0A7U7JS27"/>
<evidence type="ECO:0000313" key="6">
    <source>
        <dbReference type="EMBL" id="CRI20017.1"/>
    </source>
</evidence>
<dbReference type="RefSeq" id="WP_031788051.1">
    <property type="nucleotide sequence ID" value="NZ_AP018562.1"/>
</dbReference>
<name>A0A7U7JS27_9STAP</name>
<comment type="catalytic activity">
    <reaction evidence="4 5">
        <text>O-phospho-L-tyrosyl-[protein] + H2O = L-tyrosyl-[protein] + phosphate</text>
        <dbReference type="Rhea" id="RHEA:10684"/>
        <dbReference type="Rhea" id="RHEA-COMP:10136"/>
        <dbReference type="Rhea" id="RHEA-COMP:20101"/>
        <dbReference type="ChEBI" id="CHEBI:15377"/>
        <dbReference type="ChEBI" id="CHEBI:43474"/>
        <dbReference type="ChEBI" id="CHEBI:46858"/>
        <dbReference type="ChEBI" id="CHEBI:61978"/>
        <dbReference type="EC" id="3.1.3.48"/>
    </reaction>
</comment>
<reference evidence="6 7" key="1">
    <citation type="submission" date="2015-04" db="EMBL/GenBank/DDBJ databases">
        <authorList>
            <person name="Cao L."/>
            <person name="Gao C.H."/>
        </authorList>
    </citation>
    <scope>NUCLEOTIDE SEQUENCE [LARGE SCALE GENOMIC DNA]</scope>
    <source>
        <strain evidence="6 7">SH3</strain>
    </source>
</reference>
<dbReference type="GO" id="GO:0030145">
    <property type="term" value="F:manganese ion binding"/>
    <property type="evidence" value="ECO:0007669"/>
    <property type="project" value="UniProtKB-UniRule"/>
</dbReference>
<evidence type="ECO:0000256" key="5">
    <source>
        <dbReference type="PIRNR" id="PIRNR016557"/>
    </source>
</evidence>
<dbReference type="InterPro" id="IPR016195">
    <property type="entry name" value="Pol/histidinol_Pase-like"/>
</dbReference>
<dbReference type="PANTHER" id="PTHR39181:SF1">
    <property type="entry name" value="TYROSINE-PROTEIN PHOSPHATASE YWQE"/>
    <property type="match status" value="1"/>
</dbReference>
<dbReference type="EC" id="3.1.3.48" evidence="5"/>
<evidence type="ECO:0000256" key="1">
    <source>
        <dbReference type="ARBA" id="ARBA00005750"/>
    </source>
</evidence>
<organism evidence="6 7">
    <name type="scientific">Staphylococcus argenteus</name>
    <dbReference type="NCBI Taxonomy" id="985002"/>
    <lineage>
        <taxon>Bacteria</taxon>
        <taxon>Bacillati</taxon>
        <taxon>Bacillota</taxon>
        <taxon>Bacilli</taxon>
        <taxon>Bacillales</taxon>
        <taxon>Staphylococcaceae</taxon>
        <taxon>Staphylococcus</taxon>
    </lineage>
</organism>
<dbReference type="InterPro" id="IPR016667">
    <property type="entry name" value="Caps_polysacc_synth_CpsB/CapC"/>
</dbReference>
<dbReference type="PANTHER" id="PTHR39181">
    <property type="entry name" value="TYROSINE-PROTEIN PHOSPHATASE YWQE"/>
    <property type="match status" value="1"/>
</dbReference>
<dbReference type="Gene3D" id="3.20.20.140">
    <property type="entry name" value="Metal-dependent hydrolases"/>
    <property type="match status" value="1"/>
</dbReference>
<dbReference type="PIRSF" id="PIRSF016557">
    <property type="entry name" value="Caps_synth_CpsB"/>
    <property type="match status" value="1"/>
</dbReference>
<evidence type="ECO:0000256" key="2">
    <source>
        <dbReference type="ARBA" id="ARBA00022801"/>
    </source>
</evidence>
<keyword evidence="3 5" id="KW-0904">Protein phosphatase</keyword>
<gene>
    <name evidence="6" type="primary">ywqE</name>
    <name evidence="6" type="ORF">BN1326_30014</name>
</gene>
<evidence type="ECO:0000256" key="4">
    <source>
        <dbReference type="ARBA" id="ARBA00051722"/>
    </source>
</evidence>
<comment type="caution">
    <text evidence="6">The sequence shown here is derived from an EMBL/GenBank/DDBJ whole genome shotgun (WGS) entry which is preliminary data.</text>
</comment>
<accession>A0A7U7JS27</accession>
<protein>
    <recommendedName>
        <fullName evidence="5">Tyrosine-protein phosphatase</fullName>
        <ecNumber evidence="5">3.1.3.48</ecNumber>
    </recommendedName>
</protein>
<dbReference type="GO" id="GO:0004725">
    <property type="term" value="F:protein tyrosine phosphatase activity"/>
    <property type="evidence" value="ECO:0007669"/>
    <property type="project" value="UniProtKB-UniRule"/>
</dbReference>
<keyword evidence="2 5" id="KW-0378">Hydrolase</keyword>
<evidence type="ECO:0000256" key="3">
    <source>
        <dbReference type="ARBA" id="ARBA00022912"/>
    </source>
</evidence>
<proteinExistence type="inferred from homology"/>
<dbReference type="Proteomes" id="UP000236509">
    <property type="component" value="Unassembled WGS sequence"/>
</dbReference>
<keyword evidence="7" id="KW-1185">Reference proteome</keyword>
<sequence length="254" mass="29451">MIDIHNHILPDIDDGPKNETDMLELLKQATTQGITEIIVTPHHLHPRYNTPIEKVKSCLNHIQNLAEVQKLNLKFYYGQEIRITDQILKDIDHKDITGINDSRYLLIEFPSNEVPHYTNQLFFELQSKGFIPIIAHPERNKAITQNLDILYDLINKGALSQITTSSLAGISGKKIRKLAIQMIENNLTHFIGSDAHNTEIRPFLMNDLFKDKKLRQYQDDMNGFISNAKLVVNNKKIPKRMPQQDYKQKRWFGL</sequence>
<evidence type="ECO:0000313" key="7">
    <source>
        <dbReference type="Proteomes" id="UP000236509"/>
    </source>
</evidence>
<dbReference type="Pfam" id="PF19567">
    <property type="entry name" value="CpsB_CapC"/>
    <property type="match status" value="1"/>
</dbReference>